<keyword evidence="1" id="KW-0456">Lyase</keyword>
<protein>
    <submittedName>
        <fullName evidence="1">Heparin lyase I family protein</fullName>
    </submittedName>
</protein>
<keyword evidence="2" id="KW-1185">Reference proteome</keyword>
<comment type="caution">
    <text evidence="1">The sequence shown here is derived from an EMBL/GenBank/DDBJ whole genome shotgun (WGS) entry which is preliminary data.</text>
</comment>
<accession>A0ACC6QU37</accession>
<proteinExistence type="predicted"/>
<organism evidence="1 2">
    <name type="scientific">Streptomyces pratisoli</name>
    <dbReference type="NCBI Taxonomy" id="3139917"/>
    <lineage>
        <taxon>Bacteria</taxon>
        <taxon>Bacillati</taxon>
        <taxon>Actinomycetota</taxon>
        <taxon>Actinomycetes</taxon>
        <taxon>Kitasatosporales</taxon>
        <taxon>Streptomycetaceae</taxon>
        <taxon>Streptomyces</taxon>
    </lineage>
</organism>
<evidence type="ECO:0000313" key="2">
    <source>
        <dbReference type="Proteomes" id="UP001375539"/>
    </source>
</evidence>
<sequence length="239" mass="26751">MARHTLRRRLLAPAAVAAAMTLVMATPANAAVVWNGDADNGMTFREFLCDEGNYVYTPDWGDGRGKRWGFVGKAGTTRCESYGVMVGGSEYNFTSGKAYWFGWEQMTLTDGWGVSFQWKSNGTGEQHDQNYPVIMMILDGYLRVWYVSPGEQWNQVGAVPWTAETWHKIELGINAQSSTAGSFQVYLDGNLFVDVANARTWDLVGNKPRWGVYDTNVLETDEVNWINDLKMGTTRADVD</sequence>
<dbReference type="Proteomes" id="UP001375539">
    <property type="component" value="Unassembled WGS sequence"/>
</dbReference>
<name>A0ACC6QU37_9ACTN</name>
<evidence type="ECO:0000313" key="1">
    <source>
        <dbReference type="EMBL" id="MEJ8661869.1"/>
    </source>
</evidence>
<reference evidence="1" key="1">
    <citation type="submission" date="2024-03" db="EMBL/GenBank/DDBJ databases">
        <title>Novel Streptomyces species of biotechnological and ecological value are a feature of Machair soil.</title>
        <authorList>
            <person name="Prole J.R."/>
            <person name="Goodfellow M."/>
            <person name="Allenby N."/>
            <person name="Ward A.C."/>
        </authorList>
    </citation>
    <scope>NUCLEOTIDE SEQUENCE</scope>
    <source>
        <strain evidence="1">MS1.AVA.4</strain>
    </source>
</reference>
<dbReference type="EMBL" id="JBBKAI010000002">
    <property type="protein sequence ID" value="MEJ8661869.1"/>
    <property type="molecule type" value="Genomic_DNA"/>
</dbReference>
<gene>
    <name evidence="1" type="ORF">WKI58_36105</name>
</gene>